<dbReference type="OrthoDB" id="386066at2157"/>
<dbReference type="Gene3D" id="3.30.1370.220">
    <property type="match status" value="1"/>
</dbReference>
<reference evidence="1 2" key="1">
    <citation type="submission" date="2016-04" db="EMBL/GenBank/DDBJ databases">
        <title>Genome sequence of Methanobrevibacter cuticularis DSM 11139.</title>
        <authorList>
            <person name="Poehlein A."/>
            <person name="Seedorf H."/>
            <person name="Daniel R."/>
        </authorList>
    </citation>
    <scope>NUCLEOTIDE SEQUENCE [LARGE SCALE GENOMIC DNA]</scope>
    <source>
        <strain evidence="1 2">DSM 11139</strain>
    </source>
</reference>
<accession>A0A166CT76</accession>
<dbReference type="EMBL" id="LWMW01000088">
    <property type="protein sequence ID" value="KZX16647.1"/>
    <property type="molecule type" value="Genomic_DNA"/>
</dbReference>
<gene>
    <name evidence="1" type="ORF">MBCUT_06850</name>
</gene>
<comment type="caution">
    <text evidence="1">The sequence shown here is derived from an EMBL/GenBank/DDBJ whole genome shotgun (WGS) entry which is preliminary data.</text>
</comment>
<keyword evidence="2" id="KW-1185">Reference proteome</keyword>
<dbReference type="AlphaFoldDB" id="A0A166CT76"/>
<dbReference type="PATRIC" id="fig|47311.3.peg.764"/>
<dbReference type="RefSeq" id="WP_067258932.1">
    <property type="nucleotide sequence ID" value="NZ_LWMW01000088.1"/>
</dbReference>
<dbReference type="STRING" id="47311.MBCUT_06850"/>
<name>A0A166CT76_9EURY</name>
<dbReference type="Proteomes" id="UP000077275">
    <property type="component" value="Unassembled WGS sequence"/>
</dbReference>
<sequence length="459" mass="50876">MIRKFAITDEFVEEEISQRSGISGVVLLVGDFQKADANTPYLITNPRNIPDTVGNDPAYTGSKCLTQLFKKDEEQNNHGASAVIPLQMGTRTRASCTVDVDGGELEAETLAGGVWGNKLRLSLTNGLDDTFIFTVSDGTRNIIEVPNKSLDSIIKIVNGGKKHIMLTLTEDTNKTFTSVTNQAFTGGSETKGSFTIQNLYTVLNYLNKDKYNILLFSEKLGSNLFDVIGEYLDERYAKGKQSFSILPLTTTDNKETKIDTANSARFERVVYINQTINDLDEAETCARIAGAIAGLPVNESLSEYVLNDITSIHPVLSEDDIEDLTAAGIICLELKDTFSQKYQVYSSVTSCIDIGKDGQLVPQGELHGLRSSDYCFDKLNDVEDNYLAKTKVKRSKEILKSALDKAAGDIVKDEIVESIELSLEIDPKNPKNLIKDREIKVFNILEKIHNRDKIVWEEV</sequence>
<dbReference type="Gene3D" id="3.40.50.11790">
    <property type="match status" value="1"/>
</dbReference>
<organism evidence="1 2">
    <name type="scientific">Methanobrevibacter cuticularis</name>
    <dbReference type="NCBI Taxonomy" id="47311"/>
    <lineage>
        <taxon>Archaea</taxon>
        <taxon>Methanobacteriati</taxon>
        <taxon>Methanobacteriota</taxon>
        <taxon>Methanomada group</taxon>
        <taxon>Methanobacteria</taxon>
        <taxon>Methanobacteriales</taxon>
        <taxon>Methanobacteriaceae</taxon>
        <taxon>Methanobrevibacter</taxon>
    </lineage>
</organism>
<protein>
    <submittedName>
        <fullName evidence="1">Phage tail sheath protein</fullName>
    </submittedName>
</protein>
<proteinExistence type="predicted"/>
<evidence type="ECO:0000313" key="2">
    <source>
        <dbReference type="Proteomes" id="UP000077275"/>
    </source>
</evidence>
<evidence type="ECO:0000313" key="1">
    <source>
        <dbReference type="EMBL" id="KZX16647.1"/>
    </source>
</evidence>